<reference evidence="1" key="2">
    <citation type="journal article" date="2019" name="Genome Biol. Evol.">
        <title>Day and night: Metabolic profiles and evolutionary relationships of six axenic non-marine cyanobacteria.</title>
        <authorList>
            <person name="Will S.E."/>
            <person name="Henke P."/>
            <person name="Boedeker C."/>
            <person name="Huang S."/>
            <person name="Brinkmann H."/>
            <person name="Rohde M."/>
            <person name="Jarek M."/>
            <person name="Friedl T."/>
            <person name="Seufert S."/>
            <person name="Schumacher M."/>
            <person name="Overmann J."/>
            <person name="Neumann-Schaal M."/>
            <person name="Petersen J."/>
        </authorList>
    </citation>
    <scope>NUCLEOTIDE SEQUENCE [LARGE SCALE GENOMIC DNA]</scope>
    <source>
        <strain evidence="1">PCC 7102</strain>
    </source>
</reference>
<name>A0A3S1AAL8_9CYAN</name>
<evidence type="ECO:0000313" key="2">
    <source>
        <dbReference type="Proteomes" id="UP000271624"/>
    </source>
</evidence>
<proteinExistence type="predicted"/>
<protein>
    <submittedName>
        <fullName evidence="1">Uncharacterized protein</fullName>
    </submittedName>
</protein>
<comment type="caution">
    <text evidence="1">The sequence shown here is derived from an EMBL/GenBank/DDBJ whole genome shotgun (WGS) entry which is preliminary data.</text>
</comment>
<dbReference type="Proteomes" id="UP000271624">
    <property type="component" value="Unassembled WGS sequence"/>
</dbReference>
<dbReference type="EMBL" id="RSCL01000034">
    <property type="protein sequence ID" value="RUS97028.1"/>
    <property type="molecule type" value="Genomic_DNA"/>
</dbReference>
<organism evidence="1 2">
    <name type="scientific">Dulcicalothrix desertica PCC 7102</name>
    <dbReference type="NCBI Taxonomy" id="232991"/>
    <lineage>
        <taxon>Bacteria</taxon>
        <taxon>Bacillati</taxon>
        <taxon>Cyanobacteriota</taxon>
        <taxon>Cyanophyceae</taxon>
        <taxon>Nostocales</taxon>
        <taxon>Calotrichaceae</taxon>
        <taxon>Dulcicalothrix</taxon>
    </lineage>
</organism>
<keyword evidence="2" id="KW-1185">Reference proteome</keyword>
<gene>
    <name evidence="1" type="ORF">DSM106972_085780</name>
</gene>
<sequence>MSRIACLGMMVLPVFLCNIGESFAVIRSSVLNQGVRQTANVFIPQNYKSQSTSYLVAARDEKIQDCLRLGNCKD</sequence>
<dbReference type="OrthoDB" id="488790at2"/>
<evidence type="ECO:0000313" key="1">
    <source>
        <dbReference type="EMBL" id="RUS97028.1"/>
    </source>
</evidence>
<reference evidence="1" key="1">
    <citation type="submission" date="2018-12" db="EMBL/GenBank/DDBJ databases">
        <authorList>
            <person name="Will S."/>
            <person name="Neumann-Schaal M."/>
            <person name="Henke P."/>
        </authorList>
    </citation>
    <scope>NUCLEOTIDE SEQUENCE</scope>
    <source>
        <strain evidence="1">PCC 7102</strain>
    </source>
</reference>
<accession>A0A3S1AAL8</accession>
<dbReference type="RefSeq" id="WP_127086593.1">
    <property type="nucleotide sequence ID" value="NZ_RSCL01000034.1"/>
</dbReference>
<dbReference type="AlphaFoldDB" id="A0A3S1AAL8"/>